<dbReference type="NCBIfam" id="NF007739">
    <property type="entry name" value="PRK10419.1"/>
    <property type="match status" value="2"/>
</dbReference>
<dbReference type="InterPro" id="IPR003593">
    <property type="entry name" value="AAA+_ATPase"/>
</dbReference>
<evidence type="ECO:0000313" key="8">
    <source>
        <dbReference type="Proteomes" id="UP000028607"/>
    </source>
</evidence>
<dbReference type="InterPro" id="IPR027417">
    <property type="entry name" value="P-loop_NTPase"/>
</dbReference>
<reference evidence="7 8" key="2">
    <citation type="journal article" date="2015" name="Antonie Van Leeuwenhoek">
        <title>Thioclava indica sp. nov., isolated from surface seawater of the Indian Ocean.</title>
        <authorList>
            <person name="Liu Y."/>
            <person name="Lai Q."/>
            <person name="Du J."/>
            <person name="Xu H."/>
            <person name="Jiang L."/>
            <person name="Shao Z."/>
        </authorList>
    </citation>
    <scope>NUCLEOTIDE SEQUENCE [LARGE SCALE GENOMIC DNA]</scope>
    <source>
        <strain evidence="7 8">13D2W-2</strain>
    </source>
</reference>
<proteinExistence type="inferred from homology"/>
<dbReference type="RefSeq" id="WP_038144150.1">
    <property type="nucleotide sequence ID" value="NZ_AQRC01000003.1"/>
</dbReference>
<reference evidence="8" key="1">
    <citation type="submission" date="2013-04" db="EMBL/GenBank/DDBJ databases">
        <title>Thioclava sp. 13D2W-2 Genome Sequencing.</title>
        <authorList>
            <person name="Lai Q."/>
            <person name="Li G."/>
            <person name="Shao Z."/>
        </authorList>
    </citation>
    <scope>NUCLEOTIDE SEQUENCE [LARGE SCALE GENOMIC DNA]</scope>
    <source>
        <strain evidence="8">13D2W-2</strain>
    </source>
</reference>
<comment type="subcellular location">
    <subcellularLocation>
        <location evidence="1">Cell inner membrane</location>
        <topology evidence="1">Peripheral membrane protein</topology>
    </subcellularLocation>
</comment>
<dbReference type="SUPFAM" id="SSF52540">
    <property type="entry name" value="P-loop containing nucleoside triphosphate hydrolases"/>
    <property type="match status" value="2"/>
</dbReference>
<dbReference type="InterPro" id="IPR017871">
    <property type="entry name" value="ABC_transporter-like_CS"/>
</dbReference>
<dbReference type="CDD" id="cd03257">
    <property type="entry name" value="ABC_NikE_OppD_transporters"/>
    <property type="match status" value="2"/>
</dbReference>
<dbReference type="Pfam" id="PF00005">
    <property type="entry name" value="ABC_tran"/>
    <property type="match status" value="2"/>
</dbReference>
<evidence type="ECO:0000256" key="3">
    <source>
        <dbReference type="ARBA" id="ARBA00022448"/>
    </source>
</evidence>
<feature type="domain" description="ABC transporter" evidence="6">
    <location>
        <begin position="5"/>
        <end position="254"/>
    </location>
</feature>
<dbReference type="FunFam" id="3.40.50.300:FF:000016">
    <property type="entry name" value="Oligopeptide ABC transporter ATP-binding component"/>
    <property type="match status" value="2"/>
</dbReference>
<protein>
    <submittedName>
        <fullName evidence="7">ABC transporter ATP-binding protein</fullName>
    </submittedName>
</protein>
<dbReference type="GO" id="GO:0015833">
    <property type="term" value="P:peptide transport"/>
    <property type="evidence" value="ECO:0007669"/>
    <property type="project" value="InterPro"/>
</dbReference>
<dbReference type="InterPro" id="IPR003439">
    <property type="entry name" value="ABC_transporter-like_ATP-bd"/>
</dbReference>
<dbReference type="GO" id="GO:0055085">
    <property type="term" value="P:transmembrane transport"/>
    <property type="evidence" value="ECO:0007669"/>
    <property type="project" value="UniProtKB-ARBA"/>
</dbReference>
<dbReference type="SMART" id="SM00382">
    <property type="entry name" value="AAA"/>
    <property type="match status" value="2"/>
</dbReference>
<keyword evidence="5 7" id="KW-0067">ATP-binding</keyword>
<comment type="caution">
    <text evidence="7">The sequence shown here is derived from an EMBL/GenBank/DDBJ whole genome shotgun (WGS) entry which is preliminary data.</text>
</comment>
<dbReference type="GO" id="GO:0005886">
    <property type="term" value="C:plasma membrane"/>
    <property type="evidence" value="ECO:0007669"/>
    <property type="project" value="UniProtKB-SubCell"/>
</dbReference>
<evidence type="ECO:0000256" key="5">
    <source>
        <dbReference type="ARBA" id="ARBA00022840"/>
    </source>
</evidence>
<evidence type="ECO:0000256" key="2">
    <source>
        <dbReference type="ARBA" id="ARBA00005417"/>
    </source>
</evidence>
<evidence type="ECO:0000259" key="6">
    <source>
        <dbReference type="PROSITE" id="PS50893"/>
    </source>
</evidence>
<dbReference type="InterPro" id="IPR013563">
    <property type="entry name" value="Oligopep_ABC_C"/>
</dbReference>
<dbReference type="PROSITE" id="PS50893">
    <property type="entry name" value="ABC_TRANSPORTER_2"/>
    <property type="match status" value="2"/>
</dbReference>
<dbReference type="OrthoDB" id="9802264at2"/>
<dbReference type="GO" id="GO:0005524">
    <property type="term" value="F:ATP binding"/>
    <property type="evidence" value="ECO:0007669"/>
    <property type="project" value="UniProtKB-KW"/>
</dbReference>
<evidence type="ECO:0000256" key="1">
    <source>
        <dbReference type="ARBA" id="ARBA00004417"/>
    </source>
</evidence>
<sequence length="536" mass="58646">MKTVLEVENLKVSFRQEGREIPAVKGVSFTVGAGETVALVGESGSGKSVTALSTVALVGGNATLQGSIRYEGREMIGASERELMAVRGNDISFIFQEPMTSLNPLHTLEKQITESLALHQGLRGEAARARVIELLAKVGIQNPESRLADYPHQLSGGQRQRVMIAMALANGPDLLIADEPTTALDVTIQAQILELLADLKRDMGMSLLFISHDLGVVRRIADRVCVMQNGEIVEQGPTEEIFANPQHPYTRKLLAAEPTGMADPVPASAPELVRTEHLKIWFPIQRGLLRKTIGHVKAVNDASLSVRAGETLGIVGESGSGKTTLALAIMRLIASEGLIVYENEDISKWHAGRLRALRRDMQIVFQDPFGSLSPRMTVEQIIGEGLTVHGVDPGRNRREMVAEIMEETGLDPAMMERYPHEFSGGQRQRIAIARAMILRPKVVVLDEPTSALDMTVQVQIVDLLRNLQRRHGLAYLFISHDLRVVRALSHKIMVMKRGDVVEAGNAEDVFANPQTEYTRQLMAAALGKTALEPESA</sequence>
<dbReference type="PROSITE" id="PS00211">
    <property type="entry name" value="ABC_TRANSPORTER_1"/>
    <property type="match status" value="2"/>
</dbReference>
<keyword evidence="8" id="KW-1185">Reference proteome</keyword>
<evidence type="ECO:0000256" key="4">
    <source>
        <dbReference type="ARBA" id="ARBA00022741"/>
    </source>
</evidence>
<keyword evidence="3" id="KW-0813">Transport</keyword>
<dbReference type="NCBIfam" id="NF008453">
    <property type="entry name" value="PRK11308.1"/>
    <property type="match status" value="2"/>
</dbReference>
<dbReference type="AlphaFoldDB" id="A0A085TYT1"/>
<dbReference type="Pfam" id="PF08352">
    <property type="entry name" value="oligo_HPY"/>
    <property type="match status" value="1"/>
</dbReference>
<dbReference type="PANTHER" id="PTHR43776">
    <property type="entry name" value="TRANSPORT ATP-BINDING PROTEIN"/>
    <property type="match status" value="1"/>
</dbReference>
<evidence type="ECO:0000313" key="7">
    <source>
        <dbReference type="EMBL" id="KFE35878.1"/>
    </source>
</evidence>
<name>A0A085TYT1_9RHOB</name>
<dbReference type="EMBL" id="AQRC01000003">
    <property type="protein sequence ID" value="KFE35878.1"/>
    <property type="molecule type" value="Genomic_DNA"/>
</dbReference>
<dbReference type="InterPro" id="IPR050319">
    <property type="entry name" value="ABC_transp_ATP-bind"/>
</dbReference>
<dbReference type="GO" id="GO:0016887">
    <property type="term" value="F:ATP hydrolysis activity"/>
    <property type="evidence" value="ECO:0007669"/>
    <property type="project" value="InterPro"/>
</dbReference>
<dbReference type="Proteomes" id="UP000028607">
    <property type="component" value="Unassembled WGS sequence"/>
</dbReference>
<feature type="domain" description="ABC transporter" evidence="6">
    <location>
        <begin position="284"/>
        <end position="522"/>
    </location>
</feature>
<dbReference type="Gene3D" id="3.40.50.300">
    <property type="entry name" value="P-loop containing nucleotide triphosphate hydrolases"/>
    <property type="match status" value="2"/>
</dbReference>
<gene>
    <name evidence="7" type="ORF">DW2_04595</name>
</gene>
<accession>A0A085TYT1</accession>
<comment type="similarity">
    <text evidence="2">Belongs to the ABC transporter superfamily.</text>
</comment>
<dbReference type="eggNOG" id="COG4172">
    <property type="taxonomic scope" value="Bacteria"/>
</dbReference>
<dbReference type="PATRIC" id="fig|1317124.6.peg.929"/>
<keyword evidence="4" id="KW-0547">Nucleotide-binding</keyword>
<organism evidence="7 8">
    <name type="scientific">Thioclava atlantica</name>
    <dbReference type="NCBI Taxonomy" id="1317124"/>
    <lineage>
        <taxon>Bacteria</taxon>
        <taxon>Pseudomonadati</taxon>
        <taxon>Pseudomonadota</taxon>
        <taxon>Alphaproteobacteria</taxon>
        <taxon>Rhodobacterales</taxon>
        <taxon>Paracoccaceae</taxon>
        <taxon>Thioclava</taxon>
    </lineage>
</organism>
<dbReference type="STRING" id="1317124.DW2_04595"/>
<dbReference type="PANTHER" id="PTHR43776:SF7">
    <property type="entry name" value="D,D-DIPEPTIDE TRANSPORT ATP-BINDING PROTEIN DDPF-RELATED"/>
    <property type="match status" value="1"/>
</dbReference>